<dbReference type="RefSeq" id="WP_289963846.1">
    <property type="nucleotide sequence ID" value="NZ_JAUEOZ010000002.1"/>
</dbReference>
<organism evidence="1 2">
    <name type="scientific">Vibrio agarivorans</name>
    <dbReference type="NCBI Taxonomy" id="153622"/>
    <lineage>
        <taxon>Bacteria</taxon>
        <taxon>Pseudomonadati</taxon>
        <taxon>Pseudomonadota</taxon>
        <taxon>Gammaproteobacteria</taxon>
        <taxon>Vibrionales</taxon>
        <taxon>Vibrionaceae</taxon>
        <taxon>Vibrio</taxon>
    </lineage>
</organism>
<dbReference type="EMBL" id="JAUEOZ010000002">
    <property type="protein sequence ID" value="MDN2483766.1"/>
    <property type="molecule type" value="Genomic_DNA"/>
</dbReference>
<proteinExistence type="predicted"/>
<protein>
    <submittedName>
        <fullName evidence="1">DUF3987 domain-containing protein</fullName>
    </submittedName>
</protein>
<comment type="caution">
    <text evidence="1">The sequence shown here is derived from an EMBL/GenBank/DDBJ whole genome shotgun (WGS) entry which is preliminary data.</text>
</comment>
<dbReference type="Proteomes" id="UP001169719">
    <property type="component" value="Unassembled WGS sequence"/>
</dbReference>
<evidence type="ECO:0000313" key="2">
    <source>
        <dbReference type="Proteomes" id="UP001169719"/>
    </source>
</evidence>
<evidence type="ECO:0000313" key="1">
    <source>
        <dbReference type="EMBL" id="MDN2483766.1"/>
    </source>
</evidence>
<reference evidence="1" key="1">
    <citation type="submission" date="2024-05" db="EMBL/GenBank/DDBJ databases">
        <title>Genome Sequences of Four Agar- Degrading Marine Bacteria.</title>
        <authorList>
            <person name="Phillips E.K."/>
            <person name="Shaffer J.C."/>
            <person name="Henson M.W."/>
            <person name="Temperton B."/>
            <person name="Thrash C.J."/>
            <person name="Martin M.O."/>
        </authorList>
    </citation>
    <scope>NUCLEOTIDE SEQUENCE</scope>
    <source>
        <strain evidence="1">EKP203</strain>
    </source>
</reference>
<dbReference type="Pfam" id="PF13148">
    <property type="entry name" value="DUF3987"/>
    <property type="match status" value="1"/>
</dbReference>
<name>A0ABT7Y704_9VIBR</name>
<accession>A0ABT7Y704</accession>
<gene>
    <name evidence="1" type="ORF">QWJ08_20660</name>
</gene>
<dbReference type="InterPro" id="IPR025048">
    <property type="entry name" value="DUF3987"/>
</dbReference>
<keyword evidence="2" id="KW-1185">Reference proteome</keyword>
<sequence>MFDFFKQFFKSGKITHAELPDTSKQKTPIETHPPLQHSVELEEEIKILPSLRDEGLSGLLGEMSNSLADGTEASTELIAGYFLSVLSVSIPRGNVSIPFGALNTVPRINALFVLGTGSGKGLSEKQANALLKRCKELIEDSEEYSLSRCHTGGLSTGEGLINFIRDEYVDAKGVIIEGVTDKRLLVLESEFANLLVKANAKNSILSGVIRKLFDGDELEPLTKTDKTGCKEPHVAIVGHITSQELLEKLDSVSIANGFANRFPIFVGPKQVYQPIPKVIDSALLDQLATRLNSVLEWANSTQRSMSMSECYTELWCEEYPRLKQLGASKSVEESLMTRAAHYASMYAMLFAVLDKSDSVTSLHLRSALAWVDYWHESVRYIFNTEEAVKLANQASERAYKVLATIQKLISDNQGEPITRTPLKTALGKKFSSKQVTEALSFLQELPRAPIKVTKYQHNKQVIELTNN</sequence>